<name>A0AAI9U7A8_9PEZI</name>
<evidence type="ECO:0000313" key="2">
    <source>
        <dbReference type="EMBL" id="KAK1450798.1"/>
    </source>
</evidence>
<dbReference type="EMBL" id="MPDP01000304">
    <property type="protein sequence ID" value="KAK1450798.1"/>
    <property type="molecule type" value="Genomic_DNA"/>
</dbReference>
<feature type="region of interest" description="Disordered" evidence="1">
    <location>
        <begin position="1"/>
        <end position="35"/>
    </location>
</feature>
<reference evidence="2" key="1">
    <citation type="submission" date="2016-11" db="EMBL/GenBank/DDBJ databases">
        <title>The genome sequence of Colletotrichum cuscutae.</title>
        <authorList>
            <person name="Baroncelli R."/>
        </authorList>
    </citation>
    <scope>NUCLEOTIDE SEQUENCE</scope>
    <source>
        <strain evidence="2">IMI 304802</strain>
    </source>
</reference>
<gene>
    <name evidence="2" type="ORF">CCUS01_02257</name>
</gene>
<feature type="compositionally biased region" description="Basic and acidic residues" evidence="1">
    <location>
        <begin position="141"/>
        <end position="152"/>
    </location>
</feature>
<feature type="region of interest" description="Disordered" evidence="1">
    <location>
        <begin position="124"/>
        <end position="201"/>
    </location>
</feature>
<sequence length="240" mass="26520">MAASPRNGAAGHGGGGPEVLLAQRRRGDAGGSLSRRRRYRGRGVLLPESLLHEQRPLLLADGAELLPRRVYGSELVEERVSEVLRQGGDHRRSPRPALRCRVMRRQEIRMSKLRQLRKLHLWRSRGPDAAQRVSGIRPRRPRDDDGDRDRGSSRTKHRGRRNVFSDRGRIQCQQRDLDGRGGGDRGGHRHPAGAGDRGADRHVVAREEEDEGGAVEPGGFFRNGAVVAMGQVRADGICAG</sequence>
<keyword evidence="3" id="KW-1185">Reference proteome</keyword>
<dbReference type="Proteomes" id="UP001239213">
    <property type="component" value="Unassembled WGS sequence"/>
</dbReference>
<evidence type="ECO:0000313" key="3">
    <source>
        <dbReference type="Proteomes" id="UP001239213"/>
    </source>
</evidence>
<organism evidence="2 3">
    <name type="scientific">Colletotrichum cuscutae</name>
    <dbReference type="NCBI Taxonomy" id="1209917"/>
    <lineage>
        <taxon>Eukaryota</taxon>
        <taxon>Fungi</taxon>
        <taxon>Dikarya</taxon>
        <taxon>Ascomycota</taxon>
        <taxon>Pezizomycotina</taxon>
        <taxon>Sordariomycetes</taxon>
        <taxon>Hypocreomycetidae</taxon>
        <taxon>Glomerellales</taxon>
        <taxon>Glomerellaceae</taxon>
        <taxon>Colletotrichum</taxon>
        <taxon>Colletotrichum acutatum species complex</taxon>
    </lineage>
</organism>
<protein>
    <submittedName>
        <fullName evidence="2">Uncharacterized protein</fullName>
    </submittedName>
</protein>
<feature type="compositionally biased region" description="Basic and acidic residues" evidence="1">
    <location>
        <begin position="163"/>
        <end position="186"/>
    </location>
</feature>
<dbReference type="AlphaFoldDB" id="A0AAI9U7A8"/>
<evidence type="ECO:0000256" key="1">
    <source>
        <dbReference type="SAM" id="MobiDB-lite"/>
    </source>
</evidence>
<proteinExistence type="predicted"/>
<comment type="caution">
    <text evidence="2">The sequence shown here is derived from an EMBL/GenBank/DDBJ whole genome shotgun (WGS) entry which is preliminary data.</text>
</comment>
<accession>A0AAI9U7A8</accession>